<dbReference type="EMBL" id="JQCE01000037">
    <property type="protein sequence ID" value="KRO16504.1"/>
    <property type="molecule type" value="Genomic_DNA"/>
</dbReference>
<proteinExistence type="predicted"/>
<reference evidence="3 4" key="1">
    <citation type="journal article" date="2015" name="Genome Announc.">
        <title>Expanding the biotechnology potential of lactobacilli through comparative genomics of 213 strains and associated genera.</title>
        <authorList>
            <person name="Sun Z."/>
            <person name="Harris H.M."/>
            <person name="McCann A."/>
            <person name="Guo C."/>
            <person name="Argimon S."/>
            <person name="Zhang W."/>
            <person name="Yang X."/>
            <person name="Jeffery I.B."/>
            <person name="Cooney J.C."/>
            <person name="Kagawa T.F."/>
            <person name="Liu W."/>
            <person name="Song Y."/>
            <person name="Salvetti E."/>
            <person name="Wrobel A."/>
            <person name="Rasinkangas P."/>
            <person name="Parkhill J."/>
            <person name="Rea M.C."/>
            <person name="O'Sullivan O."/>
            <person name="Ritari J."/>
            <person name="Douillard F.P."/>
            <person name="Paul Ross R."/>
            <person name="Yang R."/>
            <person name="Briner A.E."/>
            <person name="Felis G.E."/>
            <person name="de Vos W.M."/>
            <person name="Barrangou R."/>
            <person name="Klaenhammer T.R."/>
            <person name="Caufield P.W."/>
            <person name="Cui Y."/>
            <person name="Zhang H."/>
            <person name="O'Toole P.W."/>
        </authorList>
    </citation>
    <scope>NUCLEOTIDE SEQUENCE [LARGE SCALE GENOMIC DNA]</scope>
    <source>
        <strain evidence="3 4">DSM 24301</strain>
    </source>
</reference>
<protein>
    <recommendedName>
        <fullName evidence="5">Phage anti-repressor protein</fullName>
    </recommendedName>
</protein>
<evidence type="ECO:0000313" key="3">
    <source>
        <dbReference type="EMBL" id="KRO16504.1"/>
    </source>
</evidence>
<accession>A0A0R2MSG7</accession>
<dbReference type="STRING" id="1293598.IV56_GL001093"/>
<evidence type="ECO:0000259" key="1">
    <source>
        <dbReference type="Pfam" id="PF08346"/>
    </source>
</evidence>
<dbReference type="PANTHER" id="PTHR36180:SF1">
    <property type="entry name" value="ANTA_ANTB ANTIREPRESSOR DOMAIN-CONTAINING PROTEIN"/>
    <property type="match status" value="1"/>
</dbReference>
<feature type="domain" description="AntA/AntB antirepressor" evidence="1">
    <location>
        <begin position="17"/>
        <end position="83"/>
    </location>
</feature>
<dbReference type="Pfam" id="PF08346">
    <property type="entry name" value="AntA"/>
    <property type="match status" value="1"/>
</dbReference>
<feature type="domain" description="ORF6C" evidence="2">
    <location>
        <begin position="113"/>
        <end position="222"/>
    </location>
</feature>
<dbReference type="Proteomes" id="UP000050969">
    <property type="component" value="Unassembled WGS sequence"/>
</dbReference>
<organism evidence="3 4">
    <name type="scientific">Lacticaseibacillus saniviri JCM 17471 = DSM 24301</name>
    <dbReference type="NCBI Taxonomy" id="1293598"/>
    <lineage>
        <taxon>Bacteria</taxon>
        <taxon>Bacillati</taxon>
        <taxon>Bacillota</taxon>
        <taxon>Bacilli</taxon>
        <taxon>Lactobacillales</taxon>
        <taxon>Lactobacillaceae</taxon>
        <taxon>Lacticaseibacillus</taxon>
    </lineage>
</organism>
<evidence type="ECO:0000313" key="4">
    <source>
        <dbReference type="Proteomes" id="UP000050969"/>
    </source>
</evidence>
<comment type="caution">
    <text evidence="3">The sequence shown here is derived from an EMBL/GenBank/DDBJ whole genome shotgun (WGS) entry which is preliminary data.</text>
</comment>
<evidence type="ECO:0000259" key="2">
    <source>
        <dbReference type="Pfam" id="PF10552"/>
    </source>
</evidence>
<dbReference type="InterPro" id="IPR013557">
    <property type="entry name" value="AntA/B_antirep"/>
</dbReference>
<gene>
    <name evidence="3" type="ORF">IV56_GL001093</name>
</gene>
<dbReference type="PATRIC" id="fig|1293598.4.peg.1152"/>
<dbReference type="AlphaFoldDB" id="A0A0R2MSG7"/>
<dbReference type="PANTHER" id="PTHR36180">
    <property type="entry name" value="DNA-BINDING PROTEIN-RELATED-RELATED"/>
    <property type="match status" value="1"/>
</dbReference>
<name>A0A0R2MSG7_9LACO</name>
<dbReference type="RefSeq" id="WP_056992980.1">
    <property type="nucleotide sequence ID" value="NZ_JQCE01000037.1"/>
</dbReference>
<evidence type="ECO:0008006" key="5">
    <source>
        <dbReference type="Google" id="ProtNLM"/>
    </source>
</evidence>
<dbReference type="InterPro" id="IPR018878">
    <property type="entry name" value="ORF6C_dom"/>
</dbReference>
<dbReference type="Pfam" id="PF10552">
    <property type="entry name" value="ORF6C"/>
    <property type="match status" value="1"/>
</dbReference>
<keyword evidence="4" id="KW-1185">Reference proteome</keyword>
<sequence>MNELIETITLQDGTVAVSGRELHDFLGIGKDFSTWFKDMTGYGFDEGIDFSPIPGKTYNGGRPRGEYAMTLDMAKEVSMIQRNEKGKQARQYFIEVEKRAKQIELPQTPEEKLILTMQVSARTIKRVEKLDARVTDLEENQPLSGSQYAYISRLVSRAVVQYIETQKLLLTSKQRGMFYRDISRGLNDFLGVRTRTQIRIGQFDKACEFIENWTPSTSVKMKLRDMGGAVQEVGFEI</sequence>